<feature type="domain" description="Rit1 DUSP-like" evidence="2">
    <location>
        <begin position="346"/>
        <end position="453"/>
    </location>
</feature>
<keyword evidence="1" id="KW-0732">Signal</keyword>
<reference evidence="4 5" key="1">
    <citation type="submission" date="2019-03" db="EMBL/GenBank/DDBJ databases">
        <title>Sequencing 25 genomes of Wallemia mellicola.</title>
        <authorList>
            <person name="Gostincar C."/>
        </authorList>
    </citation>
    <scope>NUCLEOTIDE SEQUENCE [LARGE SCALE GENOMIC DNA]</scope>
    <source>
        <strain evidence="4 5">EXF-757</strain>
    </source>
</reference>
<dbReference type="EMBL" id="SPRX01000033">
    <property type="protein sequence ID" value="TIC64495.1"/>
    <property type="molecule type" value="Genomic_DNA"/>
</dbReference>
<evidence type="ECO:0000313" key="4">
    <source>
        <dbReference type="EMBL" id="TIC64495.1"/>
    </source>
</evidence>
<dbReference type="GO" id="GO:0043399">
    <property type="term" value="F:tRNA adenosine(64)-2'-O-ribosylphosphate transferase activity"/>
    <property type="evidence" value="ECO:0007669"/>
    <property type="project" value="InterPro"/>
</dbReference>
<dbReference type="AlphaFoldDB" id="A0A4T0LXV6"/>
<evidence type="ECO:0000256" key="1">
    <source>
        <dbReference type="SAM" id="SignalP"/>
    </source>
</evidence>
<dbReference type="GO" id="GO:0005737">
    <property type="term" value="C:cytoplasm"/>
    <property type="evidence" value="ECO:0007669"/>
    <property type="project" value="TreeGrafter"/>
</dbReference>
<feature type="domain" description="Rit1 N-terminal" evidence="3">
    <location>
        <begin position="29"/>
        <end position="294"/>
    </location>
</feature>
<dbReference type="Pfam" id="PF17184">
    <property type="entry name" value="Rit1_C"/>
    <property type="match status" value="1"/>
</dbReference>
<gene>
    <name evidence="4" type="ORF">E3Q01_02713</name>
</gene>
<dbReference type="InterPro" id="IPR033421">
    <property type="entry name" value="Rit1_DUSP-like"/>
</dbReference>
<dbReference type="InterPro" id="IPR033449">
    <property type="entry name" value="Rit1_N"/>
</dbReference>
<dbReference type="PANTHER" id="PTHR31811">
    <property type="entry name" value="TRNA A64-2'-O-RIBOSYLPHOSPHATE TRANSFERASE"/>
    <property type="match status" value="1"/>
</dbReference>
<evidence type="ECO:0000313" key="5">
    <source>
        <dbReference type="Proteomes" id="UP000310708"/>
    </source>
</evidence>
<dbReference type="PANTHER" id="PTHR31811:SF0">
    <property type="entry name" value="TRNA A64-2'-O-RIBOSYLPHOSPHATE TRANSFERASE"/>
    <property type="match status" value="1"/>
</dbReference>
<organism evidence="4 5">
    <name type="scientific">Wallemia mellicola</name>
    <dbReference type="NCBI Taxonomy" id="1708541"/>
    <lineage>
        <taxon>Eukaryota</taxon>
        <taxon>Fungi</taxon>
        <taxon>Dikarya</taxon>
        <taxon>Basidiomycota</taxon>
        <taxon>Wallemiomycotina</taxon>
        <taxon>Wallemiomycetes</taxon>
        <taxon>Wallemiales</taxon>
        <taxon>Wallemiaceae</taxon>
        <taxon>Wallemia</taxon>
    </lineage>
</organism>
<protein>
    <submittedName>
        <fullName evidence="4">Initiator tRNA phosphoribosyl transferase</fullName>
    </submittedName>
</protein>
<dbReference type="Proteomes" id="UP000310708">
    <property type="component" value="Unassembled WGS sequence"/>
</dbReference>
<accession>A0A4T0LXV6</accession>
<comment type="caution">
    <text evidence="4">The sequence shown here is derived from an EMBL/GenBank/DDBJ whole genome shotgun (WGS) entry which is preliminary data.</text>
</comment>
<evidence type="ECO:0000259" key="2">
    <source>
        <dbReference type="Pfam" id="PF04179"/>
    </source>
</evidence>
<proteinExistence type="predicted"/>
<dbReference type="Pfam" id="PF04179">
    <property type="entry name" value="Init_tRNA_PT"/>
    <property type="match status" value="1"/>
</dbReference>
<evidence type="ECO:0000259" key="3">
    <source>
        <dbReference type="Pfam" id="PF17184"/>
    </source>
</evidence>
<name>A0A4T0LXV6_9BASI</name>
<keyword evidence="4" id="KW-0808">Transferase</keyword>
<dbReference type="GO" id="GO:0019988">
    <property type="term" value="P:charged-tRNA amino acid modification"/>
    <property type="evidence" value="ECO:0007669"/>
    <property type="project" value="InterPro"/>
</dbReference>
<feature type="signal peptide" evidence="1">
    <location>
        <begin position="1"/>
        <end position="24"/>
    </location>
</feature>
<dbReference type="InterPro" id="IPR007306">
    <property type="entry name" value="Rit1"/>
</dbReference>
<feature type="chain" id="PRO_5030101588" evidence="1">
    <location>
        <begin position="25"/>
        <end position="454"/>
    </location>
</feature>
<sequence length="454" mass="51103">MTVTIDCILSLCTFFSLFTPQFPADEDNSDSQFVDSLGRHYSDYSVVAYYNFPAANQRCGVWYINPKLVCYALLTARINVQKENYRPDIYAYFKSTDGHTNAWSFSLRRPNLHLIEHILECKGLIIVDSTRRGKRFPDALSKTIPIWCAVVSSAVLGIPAEDLLYTPPNAISESEKQAIKDGLPTWREWLVNSALQLNKKLDKPLRPIFIHPETQFLPDFSTSTLDFYPILCVSASRYIPDQIERRSWGEYVQGSGDDHELWAKGLTPEAFWENQDELLSCSSEMLNECIVEIMSERQTHSTKDVGSANKTFLKGAIYPSSSEAGVPEDDAFVALTPNPPSRSKNTMHITLPKSSKQAQKEFLAKLPSIVDFIERELNKGGHVAICDANGGTDLASVVCVAIATLFFDENGEKISRNTNITKTAINMRLQWLINVYPSSNPSRVSLKRLNDYLM</sequence>